<dbReference type="GO" id="GO:0003677">
    <property type="term" value="F:DNA binding"/>
    <property type="evidence" value="ECO:0007669"/>
    <property type="project" value="UniProtKB-KW"/>
</dbReference>
<dbReference type="InterPro" id="IPR009057">
    <property type="entry name" value="Homeodomain-like_sf"/>
</dbReference>
<dbReference type="AlphaFoldDB" id="A0A0C9V2P3"/>
<dbReference type="InterPro" id="IPR006600">
    <property type="entry name" value="HTH_CenpB_DNA-bd_dom"/>
</dbReference>
<evidence type="ECO:0000313" key="5">
    <source>
        <dbReference type="Proteomes" id="UP000054279"/>
    </source>
</evidence>
<keyword evidence="2" id="KW-0539">Nucleus</keyword>
<evidence type="ECO:0000256" key="2">
    <source>
        <dbReference type="ARBA" id="ARBA00023242"/>
    </source>
</evidence>
<proteinExistence type="predicted"/>
<sequence length="245" mass="27687">MSLEGGGASSEDKENRIQRALAAFRNGKVKSIRSASNTFNVPFATLQGRLNGRQSHSKGHETQRIITEAEELSLIDWCLSESRKGRAWTRLNIRERVYKMKNQSPSDKWVERFLVRHADQIEAARSRPLDPKRARAFNPKTVNHFFDLLESIIQRYQIPVENIYNTDEKGLQLGGGKKASTTQRIFAKGDRHRYVLKSDSLLLITIIETVSADGEAGPPCIIMPKSTGPMVDWLSIIPELGELTR</sequence>
<evidence type="ECO:0000313" key="4">
    <source>
        <dbReference type="EMBL" id="KIJ31785.1"/>
    </source>
</evidence>
<protein>
    <recommendedName>
        <fullName evidence="3">HTH CENPB-type domain-containing protein</fullName>
    </recommendedName>
</protein>
<dbReference type="SUPFAM" id="SSF46689">
    <property type="entry name" value="Homeodomain-like"/>
    <property type="match status" value="1"/>
</dbReference>
<organism evidence="4 5">
    <name type="scientific">Sphaerobolus stellatus (strain SS14)</name>
    <dbReference type="NCBI Taxonomy" id="990650"/>
    <lineage>
        <taxon>Eukaryota</taxon>
        <taxon>Fungi</taxon>
        <taxon>Dikarya</taxon>
        <taxon>Basidiomycota</taxon>
        <taxon>Agaricomycotina</taxon>
        <taxon>Agaricomycetes</taxon>
        <taxon>Phallomycetidae</taxon>
        <taxon>Geastrales</taxon>
        <taxon>Sphaerobolaceae</taxon>
        <taxon>Sphaerobolus</taxon>
    </lineage>
</organism>
<feature type="domain" description="HTH CENPB-type" evidence="3">
    <location>
        <begin position="58"/>
        <end position="123"/>
    </location>
</feature>
<evidence type="ECO:0000259" key="3">
    <source>
        <dbReference type="PROSITE" id="PS51253"/>
    </source>
</evidence>
<evidence type="ECO:0000256" key="1">
    <source>
        <dbReference type="ARBA" id="ARBA00023125"/>
    </source>
</evidence>
<dbReference type="Proteomes" id="UP000054279">
    <property type="component" value="Unassembled WGS sequence"/>
</dbReference>
<dbReference type="HOGENOM" id="CLU_013929_2_0_1"/>
<keyword evidence="1" id="KW-0238">DNA-binding</keyword>
<keyword evidence="5" id="KW-1185">Reference proteome</keyword>
<name>A0A0C9V2P3_SPHS4</name>
<dbReference type="EMBL" id="KN837237">
    <property type="protein sequence ID" value="KIJ31785.1"/>
    <property type="molecule type" value="Genomic_DNA"/>
</dbReference>
<dbReference type="Pfam" id="PF05225">
    <property type="entry name" value="HTH_psq"/>
    <property type="match status" value="1"/>
</dbReference>
<gene>
    <name evidence="4" type="ORF">M422DRAFT_185461</name>
</gene>
<dbReference type="Gene3D" id="1.10.10.60">
    <property type="entry name" value="Homeodomain-like"/>
    <property type="match status" value="1"/>
</dbReference>
<dbReference type="OrthoDB" id="2740399at2759"/>
<reference evidence="4 5" key="1">
    <citation type="submission" date="2014-06" db="EMBL/GenBank/DDBJ databases">
        <title>Evolutionary Origins and Diversification of the Mycorrhizal Mutualists.</title>
        <authorList>
            <consortium name="DOE Joint Genome Institute"/>
            <consortium name="Mycorrhizal Genomics Consortium"/>
            <person name="Kohler A."/>
            <person name="Kuo A."/>
            <person name="Nagy L.G."/>
            <person name="Floudas D."/>
            <person name="Copeland A."/>
            <person name="Barry K.W."/>
            <person name="Cichocki N."/>
            <person name="Veneault-Fourrey C."/>
            <person name="LaButti K."/>
            <person name="Lindquist E.A."/>
            <person name="Lipzen A."/>
            <person name="Lundell T."/>
            <person name="Morin E."/>
            <person name="Murat C."/>
            <person name="Riley R."/>
            <person name="Ohm R."/>
            <person name="Sun H."/>
            <person name="Tunlid A."/>
            <person name="Henrissat B."/>
            <person name="Grigoriev I.V."/>
            <person name="Hibbett D.S."/>
            <person name="Martin F."/>
        </authorList>
    </citation>
    <scope>NUCLEOTIDE SEQUENCE [LARGE SCALE GENOMIC DNA]</scope>
    <source>
        <strain evidence="4 5">SS14</strain>
    </source>
</reference>
<dbReference type="PROSITE" id="PS51253">
    <property type="entry name" value="HTH_CENPB"/>
    <property type="match status" value="1"/>
</dbReference>
<accession>A0A0C9V2P3</accession>
<dbReference type="InterPro" id="IPR007889">
    <property type="entry name" value="HTH_Psq"/>
</dbReference>